<evidence type="ECO:0000256" key="5">
    <source>
        <dbReference type="ARBA" id="ARBA00023136"/>
    </source>
</evidence>
<proteinExistence type="inferred from homology"/>
<evidence type="ECO:0000256" key="1">
    <source>
        <dbReference type="ARBA" id="ARBA00004141"/>
    </source>
</evidence>
<feature type="transmembrane region" description="Helical" evidence="6">
    <location>
        <begin position="68"/>
        <end position="90"/>
    </location>
</feature>
<evidence type="ECO:0000256" key="6">
    <source>
        <dbReference type="SAM" id="Phobius"/>
    </source>
</evidence>
<dbReference type="EMBL" id="CP046415">
    <property type="protein sequence ID" value="QGT78559.1"/>
    <property type="molecule type" value="Genomic_DNA"/>
</dbReference>
<accession>A0A6I6CWP6</accession>
<feature type="transmembrane region" description="Helical" evidence="6">
    <location>
        <begin position="228"/>
        <end position="258"/>
    </location>
</feature>
<feature type="transmembrane region" description="Helical" evidence="6">
    <location>
        <begin position="36"/>
        <end position="56"/>
    </location>
</feature>
<dbReference type="Proteomes" id="UP000427716">
    <property type="component" value="Chromosome"/>
</dbReference>
<dbReference type="RefSeq" id="WP_156574004.1">
    <property type="nucleotide sequence ID" value="NZ_CP046415.1"/>
</dbReference>
<feature type="transmembrane region" description="Helical" evidence="6">
    <location>
        <begin position="295"/>
        <end position="319"/>
    </location>
</feature>
<evidence type="ECO:0000313" key="8">
    <source>
        <dbReference type="Proteomes" id="UP000427716"/>
    </source>
</evidence>
<feature type="transmembrane region" description="Helical" evidence="6">
    <location>
        <begin position="148"/>
        <end position="167"/>
    </location>
</feature>
<keyword evidence="8" id="KW-1185">Reference proteome</keyword>
<comment type="subcellular location">
    <subcellularLocation>
        <location evidence="1">Membrane</location>
        <topology evidence="1">Multi-pass membrane protein</topology>
    </subcellularLocation>
</comment>
<dbReference type="GO" id="GO:0016020">
    <property type="term" value="C:membrane"/>
    <property type="evidence" value="ECO:0007669"/>
    <property type="project" value="UniProtKB-SubCell"/>
</dbReference>
<dbReference type="PANTHER" id="PTHR21716:SF64">
    <property type="entry name" value="AI-2 TRANSPORT PROTEIN TQSA"/>
    <property type="match status" value="1"/>
</dbReference>
<feature type="transmembrane region" description="Helical" evidence="6">
    <location>
        <begin position="265"/>
        <end position="283"/>
    </location>
</feature>
<dbReference type="PANTHER" id="PTHR21716">
    <property type="entry name" value="TRANSMEMBRANE PROTEIN"/>
    <property type="match status" value="1"/>
</dbReference>
<gene>
    <name evidence="7" type="ORF">GM160_06420</name>
</gene>
<dbReference type="InterPro" id="IPR002549">
    <property type="entry name" value="AI-2E-like"/>
</dbReference>
<feature type="transmembrane region" description="Helical" evidence="6">
    <location>
        <begin position="197"/>
        <end position="222"/>
    </location>
</feature>
<dbReference type="AlphaFoldDB" id="A0A6I6CWP6"/>
<evidence type="ECO:0000313" key="7">
    <source>
        <dbReference type="EMBL" id="QGT78559.1"/>
    </source>
</evidence>
<dbReference type="Pfam" id="PF01594">
    <property type="entry name" value="AI-2E_transport"/>
    <property type="match status" value="1"/>
</dbReference>
<protein>
    <submittedName>
        <fullName evidence="7">AI-2E family transporter</fullName>
    </submittedName>
</protein>
<evidence type="ECO:0000256" key="2">
    <source>
        <dbReference type="ARBA" id="ARBA00009773"/>
    </source>
</evidence>
<dbReference type="KEGG" id="ghl:GM160_06420"/>
<evidence type="ECO:0000256" key="3">
    <source>
        <dbReference type="ARBA" id="ARBA00022692"/>
    </source>
</evidence>
<sequence length="358" mass="38111">MITDTPHSHRPGALTWLLGAAAVFILLAGLKTVSHIVTPFLLAAFLAIISAPPMAWMQRRGVPGLVSILFLFSLVGLAFFLLFLALQGAAESLATQAPAYQAKLAGWLEQIRTMLAERGAPPELLPAQIPLPATSTITGTATGIATGLGQFTASTLLVLLAFMFLLLEERTLADKLAAAFPGRRRARVRTRRFLRSVYRYLLIKTGASVVTGVLVGVGLSWLGIDFAILWGILAGLLNFIPTIGSFIAAVPALLVTVVSGSPLDLLLVGALYLVVNISIGSILEPRLLGRTLGLSPVIVLISLLVWGWVFGPIGMLLAVPLTMIAKLALDSSPQTRWAGILLSDRVRRQPVTTSTADE</sequence>
<reference evidence="7 8" key="1">
    <citation type="submission" date="2019-11" db="EMBL/GenBank/DDBJ databases">
        <authorList>
            <person name="Zhang J."/>
            <person name="Sun C."/>
        </authorList>
    </citation>
    <scope>NUCLEOTIDE SEQUENCE [LARGE SCALE GENOMIC DNA]</scope>
    <source>
        <strain evidence="8">sp2</strain>
    </source>
</reference>
<organism evidence="7 8">
    <name type="scientific">Guyparkeria halophila</name>
    <dbReference type="NCBI Taxonomy" id="47960"/>
    <lineage>
        <taxon>Bacteria</taxon>
        <taxon>Pseudomonadati</taxon>
        <taxon>Pseudomonadota</taxon>
        <taxon>Gammaproteobacteria</taxon>
        <taxon>Chromatiales</taxon>
        <taxon>Thioalkalibacteraceae</taxon>
        <taxon>Guyparkeria</taxon>
    </lineage>
</organism>
<keyword evidence="4 6" id="KW-1133">Transmembrane helix</keyword>
<feature type="transmembrane region" description="Helical" evidence="6">
    <location>
        <begin position="12"/>
        <end position="30"/>
    </location>
</feature>
<dbReference type="GO" id="GO:0055085">
    <property type="term" value="P:transmembrane transport"/>
    <property type="evidence" value="ECO:0007669"/>
    <property type="project" value="TreeGrafter"/>
</dbReference>
<keyword evidence="3 6" id="KW-0812">Transmembrane</keyword>
<comment type="similarity">
    <text evidence="2">Belongs to the autoinducer-2 exporter (AI-2E) (TC 2.A.86) family.</text>
</comment>
<evidence type="ECO:0000256" key="4">
    <source>
        <dbReference type="ARBA" id="ARBA00022989"/>
    </source>
</evidence>
<name>A0A6I6CWP6_9GAMM</name>
<keyword evidence="5 6" id="KW-0472">Membrane</keyword>